<dbReference type="GO" id="GO:0008270">
    <property type="term" value="F:zinc ion binding"/>
    <property type="evidence" value="ECO:0007669"/>
    <property type="project" value="UniProtKB-KW"/>
</dbReference>
<accession>A0A8J2SSE5</accession>
<dbReference type="AlphaFoldDB" id="A0A8J2SSE5"/>
<dbReference type="InterPro" id="IPR009057">
    <property type="entry name" value="Homeodomain-like_sf"/>
</dbReference>
<evidence type="ECO:0000256" key="2">
    <source>
        <dbReference type="ARBA" id="ARBA00022771"/>
    </source>
</evidence>
<dbReference type="InterPro" id="IPR017884">
    <property type="entry name" value="SANT_dom"/>
</dbReference>
<dbReference type="SUPFAM" id="SSF46689">
    <property type="entry name" value="Homeodomain-like"/>
    <property type="match status" value="1"/>
</dbReference>
<gene>
    <name evidence="7" type="ORF">PECAL_3P18790</name>
</gene>
<name>A0A8J2SSE5_9STRA</name>
<reference evidence="7" key="1">
    <citation type="submission" date="2021-11" db="EMBL/GenBank/DDBJ databases">
        <authorList>
            <consortium name="Genoscope - CEA"/>
            <person name="William W."/>
        </authorList>
    </citation>
    <scope>NUCLEOTIDE SEQUENCE</scope>
</reference>
<dbReference type="GO" id="GO:0042826">
    <property type="term" value="F:histone deacetylase binding"/>
    <property type="evidence" value="ECO:0007669"/>
    <property type="project" value="TreeGrafter"/>
</dbReference>
<proteinExistence type="predicted"/>
<dbReference type="SMART" id="SM00717">
    <property type="entry name" value="SANT"/>
    <property type="match status" value="1"/>
</dbReference>
<organism evidence="7 8">
    <name type="scientific">Pelagomonas calceolata</name>
    <dbReference type="NCBI Taxonomy" id="35677"/>
    <lineage>
        <taxon>Eukaryota</taxon>
        <taxon>Sar</taxon>
        <taxon>Stramenopiles</taxon>
        <taxon>Ochrophyta</taxon>
        <taxon>Pelagophyceae</taxon>
        <taxon>Pelagomonadales</taxon>
        <taxon>Pelagomonadaceae</taxon>
        <taxon>Pelagomonas</taxon>
    </lineage>
</organism>
<dbReference type="GO" id="GO:0005654">
    <property type="term" value="C:nucleoplasm"/>
    <property type="evidence" value="ECO:0007669"/>
    <property type="project" value="TreeGrafter"/>
</dbReference>
<evidence type="ECO:0000313" key="7">
    <source>
        <dbReference type="EMBL" id="CAH0371914.1"/>
    </source>
</evidence>
<dbReference type="PANTHER" id="PTHR10865:SF28">
    <property type="entry name" value="ELM2 DOMAIN-CONTAINING PROTEIN"/>
    <property type="match status" value="1"/>
</dbReference>
<dbReference type="Gene3D" id="1.10.10.60">
    <property type="entry name" value="Homeodomain-like"/>
    <property type="match status" value="1"/>
</dbReference>
<dbReference type="Proteomes" id="UP000789595">
    <property type="component" value="Unassembled WGS sequence"/>
</dbReference>
<dbReference type="GO" id="GO:0000122">
    <property type="term" value="P:negative regulation of transcription by RNA polymerase II"/>
    <property type="evidence" value="ECO:0007669"/>
    <property type="project" value="TreeGrafter"/>
</dbReference>
<evidence type="ECO:0000256" key="5">
    <source>
        <dbReference type="ARBA" id="ARBA00023242"/>
    </source>
</evidence>
<evidence type="ECO:0000256" key="1">
    <source>
        <dbReference type="ARBA" id="ARBA00022723"/>
    </source>
</evidence>
<dbReference type="FunFam" id="1.10.10.60:FF:000012">
    <property type="entry name" value="Metastasis-associated 1 family, member 3"/>
    <property type="match status" value="1"/>
</dbReference>
<evidence type="ECO:0000259" key="6">
    <source>
        <dbReference type="PROSITE" id="PS51293"/>
    </source>
</evidence>
<keyword evidence="4" id="KW-0238">DNA-binding</keyword>
<evidence type="ECO:0000256" key="3">
    <source>
        <dbReference type="ARBA" id="ARBA00022833"/>
    </source>
</evidence>
<keyword evidence="8" id="KW-1185">Reference proteome</keyword>
<protein>
    <recommendedName>
        <fullName evidence="6">SANT domain-containing protein</fullName>
    </recommendedName>
</protein>
<keyword evidence="1" id="KW-0479">Metal-binding</keyword>
<dbReference type="PROSITE" id="PS51293">
    <property type="entry name" value="SANT"/>
    <property type="match status" value="1"/>
</dbReference>
<evidence type="ECO:0000313" key="8">
    <source>
        <dbReference type="Proteomes" id="UP000789595"/>
    </source>
</evidence>
<comment type="caution">
    <text evidence="7">The sequence shown here is derived from an EMBL/GenBank/DDBJ whole genome shotgun (WGS) entry which is preliminary data.</text>
</comment>
<dbReference type="GO" id="GO:0003714">
    <property type="term" value="F:transcription corepressor activity"/>
    <property type="evidence" value="ECO:0007669"/>
    <property type="project" value="TreeGrafter"/>
</dbReference>
<dbReference type="InterPro" id="IPR001005">
    <property type="entry name" value="SANT/Myb"/>
</dbReference>
<sequence length="160" mass="18808">MRKSTAFTTTGEHHAWLIVIYMRRLNDGIGRRLRDRSVRSHSSTRSIRAIWKRPGKHILYGSQSFVAQAKNEYRVERPTLLGAMISPARRPLVFEAWSPCEIATFEGALALHGKNFHMLQRFVKTKSTKEIIEFYYVWKMTTHGREWKKKFVPDIPDPEY</sequence>
<dbReference type="EMBL" id="CAKKNE010000003">
    <property type="protein sequence ID" value="CAH0371914.1"/>
    <property type="molecule type" value="Genomic_DNA"/>
</dbReference>
<dbReference type="PANTHER" id="PTHR10865">
    <property type="entry name" value="METASTASIS-ASSOCIATED PROTEIN AND MESODERM INDUCTION EARLY RESPONSE PROTEIN"/>
    <property type="match status" value="1"/>
</dbReference>
<dbReference type="OrthoDB" id="2193595at2759"/>
<evidence type="ECO:0000256" key="4">
    <source>
        <dbReference type="ARBA" id="ARBA00023125"/>
    </source>
</evidence>
<keyword evidence="2" id="KW-0863">Zinc-finger</keyword>
<dbReference type="GO" id="GO:0003677">
    <property type="term" value="F:DNA binding"/>
    <property type="evidence" value="ECO:0007669"/>
    <property type="project" value="UniProtKB-KW"/>
</dbReference>
<dbReference type="InterPro" id="IPR040138">
    <property type="entry name" value="MIER/MTA"/>
</dbReference>
<feature type="domain" description="SANT" evidence="6">
    <location>
        <begin position="92"/>
        <end position="143"/>
    </location>
</feature>
<keyword evidence="5" id="KW-0539">Nucleus</keyword>
<keyword evidence="3" id="KW-0862">Zinc</keyword>